<name>A0ABR6CQB3_9BACI</name>
<sequence>MSIFLGPININNINGSAIVHFGPVAFISPKSVEKTIEGSGSSNKGALIFNCEWS</sequence>
<accession>A0ABR6CQB3</accession>
<proteinExistence type="inferred from homology"/>
<evidence type="ECO:0000313" key="3">
    <source>
        <dbReference type="Proteomes" id="UP000626697"/>
    </source>
</evidence>
<organism evidence="2 3">
    <name type="scientific">Peribacillus huizhouensis</name>
    <dbReference type="NCBI Taxonomy" id="1501239"/>
    <lineage>
        <taxon>Bacteria</taxon>
        <taxon>Bacillati</taxon>
        <taxon>Bacillota</taxon>
        <taxon>Bacilli</taxon>
        <taxon>Bacillales</taxon>
        <taxon>Bacillaceae</taxon>
        <taxon>Peribacillus</taxon>
    </lineage>
</organism>
<evidence type="ECO:0000256" key="1">
    <source>
        <dbReference type="ARBA" id="ARBA00008103"/>
    </source>
</evidence>
<dbReference type="PANTHER" id="PTHR37808">
    <property type="entry name" value="SPORE GERMINATION PROTEIN-LIKE PROTEIN YDZR-RELATED"/>
    <property type="match status" value="1"/>
</dbReference>
<comment type="caution">
    <text evidence="2">The sequence shown here is derived from an EMBL/GenBank/DDBJ whole genome shotgun (WGS) entry which is preliminary data.</text>
</comment>
<dbReference type="Pfam" id="PF10676">
    <property type="entry name" value="gerPA"/>
    <property type="match status" value="1"/>
</dbReference>
<comment type="similarity">
    <text evidence="1">Belongs to the GerPA/GerPF family.</text>
</comment>
<dbReference type="InterPro" id="IPR019618">
    <property type="entry name" value="Spore_germination_GerPA"/>
</dbReference>
<dbReference type="RefSeq" id="WP_182502778.1">
    <property type="nucleotide sequence ID" value="NZ_JACJHX010000006.1"/>
</dbReference>
<evidence type="ECO:0008006" key="4">
    <source>
        <dbReference type="Google" id="ProtNLM"/>
    </source>
</evidence>
<dbReference type="Proteomes" id="UP000626697">
    <property type="component" value="Unassembled WGS sequence"/>
</dbReference>
<dbReference type="PANTHER" id="PTHR37808:SF1">
    <property type="entry name" value="SPORE GERMINATION PROTEIN-LIKE PROTEIN YDZR"/>
    <property type="match status" value="1"/>
</dbReference>
<keyword evidence="3" id="KW-1185">Reference proteome</keyword>
<evidence type="ECO:0000313" key="2">
    <source>
        <dbReference type="EMBL" id="MBA9027214.1"/>
    </source>
</evidence>
<protein>
    <recommendedName>
        <fullName evidence="4">Spore germination protein</fullName>
    </recommendedName>
</protein>
<dbReference type="EMBL" id="JACJHX010000006">
    <property type="protein sequence ID" value="MBA9027214.1"/>
    <property type="molecule type" value="Genomic_DNA"/>
</dbReference>
<gene>
    <name evidence="2" type="ORF">HNP81_002504</name>
</gene>
<reference evidence="2 3" key="1">
    <citation type="submission" date="2020-08" db="EMBL/GenBank/DDBJ databases">
        <title>Genomic Encyclopedia of Type Strains, Phase IV (KMG-IV): sequencing the most valuable type-strain genomes for metagenomic binning, comparative biology and taxonomic classification.</title>
        <authorList>
            <person name="Goeker M."/>
        </authorList>
    </citation>
    <scope>NUCLEOTIDE SEQUENCE [LARGE SCALE GENOMIC DNA]</scope>
    <source>
        <strain evidence="2 3">DSM 105481</strain>
    </source>
</reference>